<keyword evidence="1" id="KW-1133">Transmembrane helix</keyword>
<gene>
    <name evidence="2" type="ORF">R5R33_08870</name>
</gene>
<name>A0AAU0N5B5_9GAMM</name>
<dbReference type="KEGG" id="mpaf:R5R33_08870"/>
<sequence length="120" mass="12659">MIKLTKGVVLLVAAIMAGCTSLKPIELSQDQLHMEIRNNHVVEVGGNIKAVTADGKRHEFKVVEVTATSVVGETESIEIEDIVALETRQFSGGKTALLVGGMYIVYGLLAAVAAVATLVP</sequence>
<proteinExistence type="predicted"/>
<dbReference type="AlphaFoldDB" id="A0AAU0N5B5"/>
<dbReference type="EMBL" id="CP137555">
    <property type="protein sequence ID" value="WOX07231.1"/>
    <property type="molecule type" value="Genomic_DNA"/>
</dbReference>
<dbReference type="RefSeq" id="WP_318955660.1">
    <property type="nucleotide sequence ID" value="NZ_CP137555.1"/>
</dbReference>
<keyword evidence="1" id="KW-0472">Membrane</keyword>
<reference evidence="2 3" key="1">
    <citation type="submission" date="2023-10" db="EMBL/GenBank/DDBJ databases">
        <title>Description of Microbulbifer bruguierae sp. nov., isolated from the sediments of mangrove plant Bruguiera sexangula and comparative genomic analyses of the genus Microbulbifer.</title>
        <authorList>
            <person name="Long M."/>
        </authorList>
    </citation>
    <scope>NUCLEOTIDE SEQUENCE [LARGE SCALE GENOMIC DNA]</scope>
    <source>
        <strain evidence="2 3">SPO729</strain>
    </source>
</reference>
<evidence type="ECO:0000256" key="1">
    <source>
        <dbReference type="SAM" id="Phobius"/>
    </source>
</evidence>
<evidence type="ECO:0000313" key="3">
    <source>
        <dbReference type="Proteomes" id="UP001302477"/>
    </source>
</evidence>
<organism evidence="2 3">
    <name type="scientific">Microbulbifer pacificus</name>
    <dbReference type="NCBI Taxonomy" id="407164"/>
    <lineage>
        <taxon>Bacteria</taxon>
        <taxon>Pseudomonadati</taxon>
        <taxon>Pseudomonadota</taxon>
        <taxon>Gammaproteobacteria</taxon>
        <taxon>Cellvibrionales</taxon>
        <taxon>Microbulbiferaceae</taxon>
        <taxon>Microbulbifer</taxon>
    </lineage>
</organism>
<feature type="transmembrane region" description="Helical" evidence="1">
    <location>
        <begin position="96"/>
        <end position="119"/>
    </location>
</feature>
<accession>A0AAU0N5B5</accession>
<evidence type="ECO:0000313" key="2">
    <source>
        <dbReference type="EMBL" id="WOX07231.1"/>
    </source>
</evidence>
<protein>
    <submittedName>
        <fullName evidence="2">Uncharacterized protein</fullName>
    </submittedName>
</protein>
<keyword evidence="3" id="KW-1185">Reference proteome</keyword>
<dbReference type="Proteomes" id="UP001302477">
    <property type="component" value="Chromosome"/>
</dbReference>
<keyword evidence="1" id="KW-0812">Transmembrane</keyword>
<dbReference type="PROSITE" id="PS51257">
    <property type="entry name" value="PROKAR_LIPOPROTEIN"/>
    <property type="match status" value="1"/>
</dbReference>